<evidence type="ECO:0000313" key="9">
    <source>
        <dbReference type="EMBL" id="OCF35497.1"/>
    </source>
</evidence>
<feature type="transmembrane region" description="Helical" evidence="7">
    <location>
        <begin position="114"/>
        <end position="135"/>
    </location>
</feature>
<evidence type="ECO:0000256" key="5">
    <source>
        <dbReference type="ARBA" id="ARBA00023136"/>
    </source>
</evidence>
<reference evidence="9 10" key="1">
    <citation type="submission" date="2013-07" db="EMBL/GenBank/DDBJ databases">
        <title>The Genome Sequence of Cryptococcus heveanensis BCC8398.</title>
        <authorList>
            <consortium name="The Broad Institute Genome Sequencing Platform"/>
            <person name="Cuomo C."/>
            <person name="Litvintseva A."/>
            <person name="Chen Y."/>
            <person name="Heitman J."/>
            <person name="Sun S."/>
            <person name="Springer D."/>
            <person name="Dromer F."/>
            <person name="Young S.K."/>
            <person name="Zeng Q."/>
            <person name="Gargeya S."/>
            <person name="Fitzgerald M."/>
            <person name="Abouelleil A."/>
            <person name="Alvarado L."/>
            <person name="Berlin A.M."/>
            <person name="Chapman S.B."/>
            <person name="Dewar J."/>
            <person name="Goldberg J."/>
            <person name="Griggs A."/>
            <person name="Gujja S."/>
            <person name="Hansen M."/>
            <person name="Howarth C."/>
            <person name="Imamovic A."/>
            <person name="Larimer J."/>
            <person name="McCowan C."/>
            <person name="Murphy C."/>
            <person name="Pearson M."/>
            <person name="Priest M."/>
            <person name="Roberts A."/>
            <person name="Saif S."/>
            <person name="Shea T."/>
            <person name="Sykes S."/>
            <person name="Wortman J."/>
            <person name="Nusbaum C."/>
            <person name="Birren B."/>
        </authorList>
    </citation>
    <scope>NUCLEOTIDE SEQUENCE [LARGE SCALE GENOMIC DNA]</scope>
    <source>
        <strain evidence="9 10">BCC8398</strain>
    </source>
</reference>
<keyword evidence="2" id="KW-0813">Transport</keyword>
<evidence type="ECO:0000313" key="10">
    <source>
        <dbReference type="Proteomes" id="UP000092666"/>
    </source>
</evidence>
<evidence type="ECO:0000256" key="7">
    <source>
        <dbReference type="SAM" id="Phobius"/>
    </source>
</evidence>
<keyword evidence="4 7" id="KW-1133">Transmembrane helix</keyword>
<feature type="transmembrane region" description="Helical" evidence="7">
    <location>
        <begin position="375"/>
        <end position="394"/>
    </location>
</feature>
<evidence type="ECO:0000256" key="2">
    <source>
        <dbReference type="ARBA" id="ARBA00022448"/>
    </source>
</evidence>
<evidence type="ECO:0000256" key="4">
    <source>
        <dbReference type="ARBA" id="ARBA00022989"/>
    </source>
</evidence>
<evidence type="ECO:0000256" key="3">
    <source>
        <dbReference type="ARBA" id="ARBA00022692"/>
    </source>
</evidence>
<keyword evidence="3 7" id="KW-0812">Transmembrane</keyword>
<dbReference type="Proteomes" id="UP000092666">
    <property type="component" value="Unassembled WGS sequence"/>
</dbReference>
<dbReference type="PANTHER" id="PTHR43791">
    <property type="entry name" value="PERMEASE-RELATED"/>
    <property type="match status" value="1"/>
</dbReference>
<dbReference type="GO" id="GO:0016020">
    <property type="term" value="C:membrane"/>
    <property type="evidence" value="ECO:0007669"/>
    <property type="project" value="UniProtKB-SubCell"/>
</dbReference>
<dbReference type="AlphaFoldDB" id="A0A1B9GWT6"/>
<organism evidence="9 10">
    <name type="scientific">Kwoniella heveanensis BCC8398</name>
    <dbReference type="NCBI Taxonomy" id="1296120"/>
    <lineage>
        <taxon>Eukaryota</taxon>
        <taxon>Fungi</taxon>
        <taxon>Dikarya</taxon>
        <taxon>Basidiomycota</taxon>
        <taxon>Agaricomycotina</taxon>
        <taxon>Tremellomycetes</taxon>
        <taxon>Tremellales</taxon>
        <taxon>Cryptococcaceae</taxon>
        <taxon>Kwoniella</taxon>
    </lineage>
</organism>
<proteinExistence type="predicted"/>
<feature type="transmembrane region" description="Helical" evidence="7">
    <location>
        <begin position="406"/>
        <end position="427"/>
    </location>
</feature>
<dbReference type="InterPro" id="IPR020846">
    <property type="entry name" value="MFS_dom"/>
</dbReference>
<dbReference type="GO" id="GO:0022857">
    <property type="term" value="F:transmembrane transporter activity"/>
    <property type="evidence" value="ECO:0007669"/>
    <property type="project" value="InterPro"/>
</dbReference>
<evidence type="ECO:0000256" key="6">
    <source>
        <dbReference type="SAM" id="MobiDB-lite"/>
    </source>
</evidence>
<name>A0A1B9GWT6_9TREE</name>
<dbReference type="OrthoDB" id="6730379at2759"/>
<gene>
    <name evidence="9" type="ORF">I316_02549</name>
</gene>
<protein>
    <recommendedName>
        <fullName evidence="8">Major facilitator superfamily (MFS) profile domain-containing protein</fullName>
    </recommendedName>
</protein>
<keyword evidence="5 7" id="KW-0472">Membrane</keyword>
<accession>A0A1B9GWT6</accession>
<reference evidence="10" key="2">
    <citation type="submission" date="2013-12" db="EMBL/GenBank/DDBJ databases">
        <title>Evolution of pathogenesis and genome organization in the Tremellales.</title>
        <authorList>
            <person name="Cuomo C."/>
            <person name="Litvintseva A."/>
            <person name="Heitman J."/>
            <person name="Chen Y."/>
            <person name="Sun S."/>
            <person name="Springer D."/>
            <person name="Dromer F."/>
            <person name="Young S."/>
            <person name="Zeng Q."/>
            <person name="Chapman S."/>
            <person name="Gujja S."/>
            <person name="Saif S."/>
            <person name="Birren B."/>
        </authorList>
    </citation>
    <scope>NUCLEOTIDE SEQUENCE [LARGE SCALE GENOMIC DNA]</scope>
    <source>
        <strain evidence="10">BCC8398</strain>
    </source>
</reference>
<feature type="transmembrane region" description="Helical" evidence="7">
    <location>
        <begin position="298"/>
        <end position="317"/>
    </location>
</feature>
<keyword evidence="10" id="KW-1185">Reference proteome</keyword>
<sequence>MSGVQTDSLEATPQGTEKDETVVTAEQEVVVEGSEAQMDVAGLFLANAAKRGDAADLLAPYNPQEEKAVIRKADMIIVPLLLVALMMGAVDKNALSTAAVLGLRADLNLVGQQYSWAGSLIFFGSLVSLFPALFAMQRFPAGKVVSGCVIIWGVVSLCIAACKNFAGLAVCRFVLGLFEALTFPGFSLIISSWYTRKEQVARTALIYSTLSSLTNGLLSYASSFVHGQLGVEAWQLLFLLIGAITFAWGVLLFTFLPDSPVSAKWLTDRQRIIAVTRLKDNRTGVENKHFKWSQCKEAFLDIKTWLIFLINICLNVPSEFSLPLSPFNSIIVNNLGFSSKETMLLAIPTGMISWVGSLLFSWVAVKSEHRKHRCLVAAASCLLPLLGTILLHVIPRSNKGGSLGSLYIVYFFWAPYIIMTTVVIANTGGYTKKTIVYGMSYLGYLVGNIIGPQTFRANQAPAYTGGVVAMLVCYCIGILLLLAYYFNLRRLNRAKEDWLAQHPEEANADNLLDDWRDETDFESKRFRYVL</sequence>
<feature type="compositionally biased region" description="Polar residues" evidence="6">
    <location>
        <begin position="1"/>
        <end position="15"/>
    </location>
</feature>
<dbReference type="Pfam" id="PF07690">
    <property type="entry name" value="MFS_1"/>
    <property type="match status" value="1"/>
</dbReference>
<feature type="transmembrane region" description="Helical" evidence="7">
    <location>
        <begin position="172"/>
        <end position="192"/>
    </location>
</feature>
<dbReference type="InterPro" id="IPR036259">
    <property type="entry name" value="MFS_trans_sf"/>
</dbReference>
<feature type="transmembrane region" description="Helical" evidence="7">
    <location>
        <begin position="204"/>
        <end position="221"/>
    </location>
</feature>
<dbReference type="InterPro" id="IPR011701">
    <property type="entry name" value="MFS"/>
</dbReference>
<dbReference type="Gene3D" id="1.20.1250.20">
    <property type="entry name" value="MFS general substrate transporter like domains"/>
    <property type="match status" value="2"/>
</dbReference>
<feature type="domain" description="Major facilitator superfamily (MFS) profile" evidence="8">
    <location>
        <begin position="77"/>
        <end position="492"/>
    </location>
</feature>
<feature type="transmembrane region" description="Helical" evidence="7">
    <location>
        <begin position="233"/>
        <end position="256"/>
    </location>
</feature>
<feature type="region of interest" description="Disordered" evidence="6">
    <location>
        <begin position="1"/>
        <end position="21"/>
    </location>
</feature>
<feature type="transmembrane region" description="Helical" evidence="7">
    <location>
        <begin position="76"/>
        <end position="94"/>
    </location>
</feature>
<dbReference type="PROSITE" id="PS50850">
    <property type="entry name" value="MFS"/>
    <property type="match status" value="1"/>
</dbReference>
<feature type="transmembrane region" description="Helical" evidence="7">
    <location>
        <begin position="434"/>
        <end position="451"/>
    </location>
</feature>
<feature type="transmembrane region" description="Helical" evidence="7">
    <location>
        <begin position="144"/>
        <end position="166"/>
    </location>
</feature>
<comment type="subcellular location">
    <subcellularLocation>
        <location evidence="1">Membrane</location>
        <topology evidence="1">Multi-pass membrane protein</topology>
    </subcellularLocation>
</comment>
<evidence type="ECO:0000259" key="8">
    <source>
        <dbReference type="PROSITE" id="PS50850"/>
    </source>
</evidence>
<dbReference type="EMBL" id="KI669498">
    <property type="protein sequence ID" value="OCF35497.1"/>
    <property type="molecule type" value="Genomic_DNA"/>
</dbReference>
<dbReference type="PANTHER" id="PTHR43791:SF41">
    <property type="entry name" value="MAJOR FACILITATOR SUPERFAMILY (MFS) PROFILE DOMAIN-CONTAINING PROTEIN"/>
    <property type="match status" value="1"/>
</dbReference>
<feature type="transmembrane region" description="Helical" evidence="7">
    <location>
        <begin position="463"/>
        <end position="486"/>
    </location>
</feature>
<dbReference type="SUPFAM" id="SSF103473">
    <property type="entry name" value="MFS general substrate transporter"/>
    <property type="match status" value="1"/>
</dbReference>
<evidence type="ECO:0000256" key="1">
    <source>
        <dbReference type="ARBA" id="ARBA00004141"/>
    </source>
</evidence>
<feature type="transmembrane region" description="Helical" evidence="7">
    <location>
        <begin position="343"/>
        <end position="363"/>
    </location>
</feature>